<dbReference type="PANTHER" id="PTHR33699:SF3">
    <property type="entry name" value="OS06G0347300 PROTEIN"/>
    <property type="match status" value="1"/>
</dbReference>
<evidence type="ECO:0000313" key="2">
    <source>
        <dbReference type="EMBL" id="CAA7404780.1"/>
    </source>
</evidence>
<dbReference type="PANTHER" id="PTHR33699">
    <property type="entry name" value="EXPRESSED PROTEIN"/>
    <property type="match status" value="1"/>
</dbReference>
<sequence>MEEPTKRRSVSPFGSWNYCDDRSAGRRVGPSSPPGALHRRGGRLAGGVGRVYLHHTPHYSFYAQDAGNYRFHDQPPAAAAATLTSHVRKARRVPATGESMHQQAAPPPELQKKKKNKRRDSDSDAGTKRPPRRAIDEDLYKVPPELLYEKPRRNSPISELWRSCLCLNST</sequence>
<dbReference type="EMBL" id="LR746274">
    <property type="protein sequence ID" value="CAA7404780.1"/>
    <property type="molecule type" value="Genomic_DNA"/>
</dbReference>
<feature type="region of interest" description="Disordered" evidence="1">
    <location>
        <begin position="80"/>
        <end position="140"/>
    </location>
</feature>
<protein>
    <submittedName>
        <fullName evidence="2">Uncharacterized protein</fullName>
    </submittedName>
</protein>
<name>A0A7I8L4C6_SPIIN</name>
<keyword evidence="3" id="KW-1185">Reference proteome</keyword>
<reference evidence="2" key="1">
    <citation type="submission" date="2020-02" db="EMBL/GenBank/DDBJ databases">
        <authorList>
            <person name="Scholz U."/>
            <person name="Mascher M."/>
            <person name="Fiebig A."/>
        </authorList>
    </citation>
    <scope>NUCLEOTIDE SEQUENCE</scope>
</reference>
<dbReference type="AlphaFoldDB" id="A0A7I8L4C6"/>
<accession>A0A7I8L4C6</accession>
<evidence type="ECO:0000313" key="3">
    <source>
        <dbReference type="Proteomes" id="UP000663760"/>
    </source>
</evidence>
<organism evidence="2 3">
    <name type="scientific">Spirodela intermedia</name>
    <name type="common">Intermediate duckweed</name>
    <dbReference type="NCBI Taxonomy" id="51605"/>
    <lineage>
        <taxon>Eukaryota</taxon>
        <taxon>Viridiplantae</taxon>
        <taxon>Streptophyta</taxon>
        <taxon>Embryophyta</taxon>
        <taxon>Tracheophyta</taxon>
        <taxon>Spermatophyta</taxon>
        <taxon>Magnoliopsida</taxon>
        <taxon>Liliopsida</taxon>
        <taxon>Araceae</taxon>
        <taxon>Lemnoideae</taxon>
        <taxon>Spirodela</taxon>
    </lineage>
</organism>
<dbReference type="Proteomes" id="UP000663760">
    <property type="component" value="Chromosome 11"/>
</dbReference>
<gene>
    <name evidence="2" type="ORF">SI8410_11015458</name>
</gene>
<evidence type="ECO:0000256" key="1">
    <source>
        <dbReference type="SAM" id="MobiDB-lite"/>
    </source>
</evidence>
<feature type="region of interest" description="Disordered" evidence="1">
    <location>
        <begin position="1"/>
        <end position="43"/>
    </location>
</feature>
<feature type="compositionally biased region" description="Basic and acidic residues" evidence="1">
    <location>
        <begin position="119"/>
        <end position="140"/>
    </location>
</feature>
<dbReference type="OrthoDB" id="755325at2759"/>
<proteinExistence type="predicted"/>